<feature type="coiled-coil region" evidence="1">
    <location>
        <begin position="1"/>
        <end position="39"/>
    </location>
</feature>
<dbReference type="Proteomes" id="UP001187192">
    <property type="component" value="Unassembled WGS sequence"/>
</dbReference>
<evidence type="ECO:0000313" key="3">
    <source>
        <dbReference type="Proteomes" id="UP001187192"/>
    </source>
</evidence>
<dbReference type="Gramene" id="FCD_00015641-RA">
    <property type="protein sequence ID" value="FCD_00015641-RA:cds"/>
    <property type="gene ID" value="FCD_00015641"/>
</dbReference>
<protein>
    <submittedName>
        <fullName evidence="2">Uncharacterized protein</fullName>
    </submittedName>
</protein>
<dbReference type="AlphaFoldDB" id="A0AA88AHS9"/>
<organism evidence="2 3">
    <name type="scientific">Ficus carica</name>
    <name type="common">Common fig</name>
    <dbReference type="NCBI Taxonomy" id="3494"/>
    <lineage>
        <taxon>Eukaryota</taxon>
        <taxon>Viridiplantae</taxon>
        <taxon>Streptophyta</taxon>
        <taxon>Embryophyta</taxon>
        <taxon>Tracheophyta</taxon>
        <taxon>Spermatophyta</taxon>
        <taxon>Magnoliopsida</taxon>
        <taxon>eudicotyledons</taxon>
        <taxon>Gunneridae</taxon>
        <taxon>Pentapetalae</taxon>
        <taxon>rosids</taxon>
        <taxon>fabids</taxon>
        <taxon>Rosales</taxon>
        <taxon>Moraceae</taxon>
        <taxon>Ficeae</taxon>
        <taxon>Ficus</taxon>
    </lineage>
</organism>
<keyword evidence="3" id="KW-1185">Reference proteome</keyword>
<proteinExistence type="predicted"/>
<evidence type="ECO:0000256" key="1">
    <source>
        <dbReference type="SAM" id="Coils"/>
    </source>
</evidence>
<dbReference type="EMBL" id="BTGU01000043">
    <property type="protein sequence ID" value="GMN52834.1"/>
    <property type="molecule type" value="Genomic_DNA"/>
</dbReference>
<sequence length="125" mass="14332">MAEKEHEIINLEARISEAVGNLEKDCLRLTNENSKLQLELNDHRPLESEVNKLKTRVCVLEEELTNNEILIKEMSSFHLALENKNADLEHKVQAFKNKAFCLANTKFALEQKIKGLLRLQGCCTN</sequence>
<reference evidence="2" key="1">
    <citation type="submission" date="2023-07" db="EMBL/GenBank/DDBJ databases">
        <title>draft genome sequence of fig (Ficus carica).</title>
        <authorList>
            <person name="Takahashi T."/>
            <person name="Nishimura K."/>
        </authorList>
    </citation>
    <scope>NUCLEOTIDE SEQUENCE</scope>
</reference>
<comment type="caution">
    <text evidence="2">The sequence shown here is derived from an EMBL/GenBank/DDBJ whole genome shotgun (WGS) entry which is preliminary data.</text>
</comment>
<gene>
    <name evidence="2" type="ORF">TIFTF001_021970</name>
</gene>
<accession>A0AA88AHS9</accession>
<keyword evidence="1" id="KW-0175">Coiled coil</keyword>
<evidence type="ECO:0000313" key="2">
    <source>
        <dbReference type="EMBL" id="GMN52834.1"/>
    </source>
</evidence>
<name>A0AA88AHS9_FICCA</name>